<dbReference type="Pfam" id="PF14833">
    <property type="entry name" value="NAD_binding_11"/>
    <property type="match status" value="1"/>
</dbReference>
<feature type="non-terminal residue" evidence="3">
    <location>
        <position position="1"/>
    </location>
</feature>
<dbReference type="GO" id="GO:0051287">
    <property type="term" value="F:NAD binding"/>
    <property type="evidence" value="ECO:0007669"/>
    <property type="project" value="InterPro"/>
</dbReference>
<dbReference type="AlphaFoldDB" id="A0A8H5KPP0"/>
<dbReference type="InterPro" id="IPR013328">
    <property type="entry name" value="6PGD_dom2"/>
</dbReference>
<dbReference type="PANTHER" id="PTHR22981">
    <property type="entry name" value="3-HYDROXYISOBUTYRATE DEHYDROGENASE-RELATED"/>
    <property type="match status" value="1"/>
</dbReference>
<dbReference type="SUPFAM" id="SSF56112">
    <property type="entry name" value="Protein kinase-like (PK-like)"/>
    <property type="match status" value="1"/>
</dbReference>
<dbReference type="GO" id="GO:0006574">
    <property type="term" value="P:L-valine catabolic process"/>
    <property type="evidence" value="ECO:0007669"/>
    <property type="project" value="TreeGrafter"/>
</dbReference>
<dbReference type="InterPro" id="IPR006115">
    <property type="entry name" value="6PGDH_NADP-bd"/>
</dbReference>
<dbReference type="GO" id="GO:0005739">
    <property type="term" value="C:mitochondrion"/>
    <property type="evidence" value="ECO:0007669"/>
    <property type="project" value="TreeGrafter"/>
</dbReference>
<dbReference type="Pfam" id="PF03446">
    <property type="entry name" value="NAD_binding_2"/>
    <property type="match status" value="1"/>
</dbReference>
<proteinExistence type="predicted"/>
<sequence>TAPYKNVTAVSIEAIMSGIDTGDPASVDVGAALYLRKASMNQDPSSYSREIGSSKIFESLKKSSSTDNLSGRSQKGGLDDRFVIMETYEYRESKDDSGEPQPQTLQQVRKITGLLYHAKHKDFHILPYAGFFRDRLRKELATAIKNFHRVGWVHKGIQSDNITFSEVVPSPEPDANEDDTDSPFVDRFDFSKPLLFRFKYSRADNGATHLEEYYLLNNNLYRHPDRWGRPRTRFEKGHDVYSLGEVLLEIAQWKEATSILKSFLETKPLVPSDAVKVLIGKCGKSLSHQVGRVFAQCIVACLDYPMRTKSMSEYEMQRYFQSTLEGGYPVLGNAESVEGSSSLYIHSPYRQLLDFAAMATDFGVIGLGIIGYGMASNLRKKIPASATLHVLDLDQSIVQRLINDFGSYGNIEVASSPKDLVTKVGAGVVLSSLPAGPHVRKVYLDPENGVIAAAKNPERLIIDCSTIEIEFTQELGKTIIDAGHGSFVEATVSGGMWGANAGTLSFMVGHPEPTENDTVGKRIYATLSLAGIPDTITFCGGLGMGQVAKIAHNYITLANNLVATEGMAIGLKYGIDKKALFKCIREGTANSWVMGLEQPVSGLVPEAPSSNKYKRAFAPALSVKDLTIGINAAKKVGVAPTAGEAAIKAFREVDADPRTHDLDHTSLWLHVYGNLDEWAKENLQQ</sequence>
<dbReference type="OrthoDB" id="21615at2759"/>
<reference evidence="3 4" key="1">
    <citation type="submission" date="2020-05" db="EMBL/GenBank/DDBJ databases">
        <title>Identification and distribution of gene clusters putatively required for synthesis of sphingolipid metabolism inhibitors in phylogenetically diverse species of the filamentous fungus Fusarium.</title>
        <authorList>
            <person name="Kim H.-S."/>
            <person name="Busman M."/>
            <person name="Brown D.W."/>
            <person name="Divon H."/>
            <person name="Uhlig S."/>
            <person name="Proctor R.H."/>
        </authorList>
    </citation>
    <scope>NUCLEOTIDE SEQUENCE [LARGE SCALE GENOMIC DNA]</scope>
    <source>
        <strain evidence="3 4">NRRL 36939</strain>
    </source>
</reference>
<dbReference type="Proteomes" id="UP000546213">
    <property type="component" value="Unassembled WGS sequence"/>
</dbReference>
<organism evidence="3 4">
    <name type="scientific">Fusarium pseudocircinatum</name>
    <dbReference type="NCBI Taxonomy" id="56676"/>
    <lineage>
        <taxon>Eukaryota</taxon>
        <taxon>Fungi</taxon>
        <taxon>Dikarya</taxon>
        <taxon>Ascomycota</taxon>
        <taxon>Pezizomycotina</taxon>
        <taxon>Sordariomycetes</taxon>
        <taxon>Hypocreomycetidae</taxon>
        <taxon>Hypocreales</taxon>
        <taxon>Nectriaceae</taxon>
        <taxon>Fusarium</taxon>
        <taxon>Fusarium fujikuroi species complex</taxon>
    </lineage>
</organism>
<dbReference type="EMBL" id="JAAOAS010000398">
    <property type="protein sequence ID" value="KAF5577037.1"/>
    <property type="molecule type" value="Genomic_DNA"/>
</dbReference>
<dbReference type="GO" id="GO:0050661">
    <property type="term" value="F:NADP binding"/>
    <property type="evidence" value="ECO:0007669"/>
    <property type="project" value="InterPro"/>
</dbReference>
<dbReference type="InterPro" id="IPR011009">
    <property type="entry name" value="Kinase-like_dom_sf"/>
</dbReference>
<evidence type="ECO:0000313" key="4">
    <source>
        <dbReference type="Proteomes" id="UP000546213"/>
    </source>
</evidence>
<dbReference type="SUPFAM" id="SSF51735">
    <property type="entry name" value="NAD(P)-binding Rossmann-fold domains"/>
    <property type="match status" value="1"/>
</dbReference>
<dbReference type="Gene3D" id="1.10.1040.10">
    <property type="entry name" value="N-(1-d-carboxylethyl)-l-norvaline Dehydrogenase, domain 2"/>
    <property type="match status" value="1"/>
</dbReference>
<evidence type="ECO:0000259" key="1">
    <source>
        <dbReference type="Pfam" id="PF03446"/>
    </source>
</evidence>
<dbReference type="GO" id="GO:0008442">
    <property type="term" value="F:3-hydroxyisobutyrate dehydrogenase activity"/>
    <property type="evidence" value="ECO:0007669"/>
    <property type="project" value="TreeGrafter"/>
</dbReference>
<gene>
    <name evidence="3" type="ORF">FPCIR_12277</name>
</gene>
<feature type="domain" description="3-hydroxyisobutyrate dehydrogenase-like NAD-binding" evidence="2">
    <location>
        <begin position="543"/>
        <end position="667"/>
    </location>
</feature>
<dbReference type="Gene3D" id="1.10.510.10">
    <property type="entry name" value="Transferase(Phosphotransferase) domain 1"/>
    <property type="match status" value="1"/>
</dbReference>
<dbReference type="InterPro" id="IPR029154">
    <property type="entry name" value="HIBADH-like_NADP-bd"/>
</dbReference>
<dbReference type="PANTHER" id="PTHR22981:SF81">
    <property type="entry name" value="DEHYDROGENASE, PUTATIVE-RELATED"/>
    <property type="match status" value="1"/>
</dbReference>
<dbReference type="Gene3D" id="3.40.50.720">
    <property type="entry name" value="NAD(P)-binding Rossmann-like Domain"/>
    <property type="match status" value="1"/>
</dbReference>
<feature type="domain" description="6-phosphogluconate dehydrogenase NADP-binding" evidence="1">
    <location>
        <begin position="362"/>
        <end position="511"/>
    </location>
</feature>
<accession>A0A8H5KPP0</accession>
<protein>
    <submittedName>
        <fullName evidence="3">3-hydroxyisobutyrate dehydrogenase</fullName>
    </submittedName>
</protein>
<dbReference type="SUPFAM" id="SSF48179">
    <property type="entry name" value="6-phosphogluconate dehydrogenase C-terminal domain-like"/>
    <property type="match status" value="1"/>
</dbReference>
<dbReference type="InterPro" id="IPR036291">
    <property type="entry name" value="NAD(P)-bd_dom_sf"/>
</dbReference>
<comment type="caution">
    <text evidence="3">The sequence shown here is derived from an EMBL/GenBank/DDBJ whole genome shotgun (WGS) entry which is preliminary data.</text>
</comment>
<dbReference type="InterPro" id="IPR008927">
    <property type="entry name" value="6-PGluconate_DH-like_C_sf"/>
</dbReference>
<keyword evidence="4" id="KW-1185">Reference proteome</keyword>
<evidence type="ECO:0000313" key="3">
    <source>
        <dbReference type="EMBL" id="KAF5577037.1"/>
    </source>
</evidence>
<name>A0A8H5KPP0_9HYPO</name>
<evidence type="ECO:0000259" key="2">
    <source>
        <dbReference type="Pfam" id="PF14833"/>
    </source>
</evidence>